<dbReference type="EMBL" id="BSDD01000002">
    <property type="protein sequence ID" value="GLH69959.1"/>
    <property type="molecule type" value="Genomic_DNA"/>
</dbReference>
<evidence type="ECO:0000256" key="1">
    <source>
        <dbReference type="SAM" id="MobiDB-lite"/>
    </source>
</evidence>
<keyword evidence="2" id="KW-0732">Signal</keyword>
<organism evidence="3 4">
    <name type="scientific">Geothrix rubra</name>
    <dbReference type="NCBI Taxonomy" id="2927977"/>
    <lineage>
        <taxon>Bacteria</taxon>
        <taxon>Pseudomonadati</taxon>
        <taxon>Acidobacteriota</taxon>
        <taxon>Holophagae</taxon>
        <taxon>Holophagales</taxon>
        <taxon>Holophagaceae</taxon>
        <taxon>Geothrix</taxon>
    </lineage>
</organism>
<dbReference type="Proteomes" id="UP001165089">
    <property type="component" value="Unassembled WGS sequence"/>
</dbReference>
<comment type="caution">
    <text evidence="3">The sequence shown here is derived from an EMBL/GenBank/DDBJ whole genome shotgun (WGS) entry which is preliminary data.</text>
</comment>
<keyword evidence="4" id="KW-1185">Reference proteome</keyword>
<evidence type="ECO:0008006" key="5">
    <source>
        <dbReference type="Google" id="ProtNLM"/>
    </source>
</evidence>
<proteinExistence type="predicted"/>
<dbReference type="RefSeq" id="WP_285724191.1">
    <property type="nucleotide sequence ID" value="NZ_BSDD01000002.1"/>
</dbReference>
<sequence>MAIPRWTLFLAALAVSGQEAAPFAPEPADPWRPRWELTLRGDRLSDPGDPTEDFRRAGLQLRLRWAWDQDALHLEAGTRSAMGSDGNRFNAPRWDQQPSNGTQLDLARAAVAWTSERAFASLSAGLQENGLLASQAIWDRDLRFLGAESRVGFRDAAGRVQEAGFRAAAGRVRTVQGGRVDLAAGQAVLQLDTGPLSWTAHVGRWTLAWDPADERLRRLPGHDPAARQRLVLDAAGASGTWHAVFPLEARWFGARNRDTGETSEELQALAGSRERTWWPQLAFTWQRLSSTGTLYPVNGDEWWFYRRARGPRLDLSLPLPGNWIATFVCLRQTAEGEDYRVTRSMLVLLKRF</sequence>
<feature type="chain" id="PRO_5047246380" description="DUF3187 family protein" evidence="2">
    <location>
        <begin position="21"/>
        <end position="352"/>
    </location>
</feature>
<protein>
    <recommendedName>
        <fullName evidence="5">DUF3187 family protein</fullName>
    </recommendedName>
</protein>
<feature type="signal peptide" evidence="2">
    <location>
        <begin position="1"/>
        <end position="20"/>
    </location>
</feature>
<feature type="region of interest" description="Disordered" evidence="1">
    <location>
        <begin position="79"/>
        <end position="100"/>
    </location>
</feature>
<evidence type="ECO:0000256" key="2">
    <source>
        <dbReference type="SAM" id="SignalP"/>
    </source>
</evidence>
<gene>
    <name evidence="3" type="ORF">GETHPA_14920</name>
</gene>
<name>A0ABQ5Q6K2_9BACT</name>
<evidence type="ECO:0000313" key="4">
    <source>
        <dbReference type="Proteomes" id="UP001165089"/>
    </source>
</evidence>
<accession>A0ABQ5Q6K2</accession>
<reference evidence="3 4" key="1">
    <citation type="journal article" date="2023" name="Antonie Van Leeuwenhoek">
        <title>Mesoterricola silvestris gen. nov., sp. nov., Mesoterricola sediminis sp. nov., Geothrix oryzae sp. nov., Geothrix edaphica sp. nov., Geothrix rubra sp. nov., and Geothrix limicola sp. nov., six novel members of Acidobacteriota isolated from soils.</title>
        <authorList>
            <person name="Itoh H."/>
            <person name="Sugisawa Y."/>
            <person name="Mise K."/>
            <person name="Xu Z."/>
            <person name="Kuniyasu M."/>
            <person name="Ushijima N."/>
            <person name="Kawano K."/>
            <person name="Kobayashi E."/>
            <person name="Shiratori Y."/>
            <person name="Masuda Y."/>
            <person name="Senoo K."/>
        </authorList>
    </citation>
    <scope>NUCLEOTIDE SEQUENCE [LARGE SCALE GENOMIC DNA]</scope>
    <source>
        <strain evidence="3 4">Red803</strain>
    </source>
</reference>
<evidence type="ECO:0000313" key="3">
    <source>
        <dbReference type="EMBL" id="GLH69959.1"/>
    </source>
</evidence>